<dbReference type="Pfam" id="PF01527">
    <property type="entry name" value="HTH_Tnp_1"/>
    <property type="match status" value="1"/>
</dbReference>
<feature type="compositionally biased region" description="Low complexity" evidence="3">
    <location>
        <begin position="136"/>
        <end position="149"/>
    </location>
</feature>
<evidence type="ECO:0000256" key="2">
    <source>
        <dbReference type="ARBA" id="ARBA00038232"/>
    </source>
</evidence>
<dbReference type="PANTHER" id="PTHR33795:SF1">
    <property type="entry name" value="INSERTION ELEMENT IS150 PROTEIN INSJ"/>
    <property type="match status" value="1"/>
</dbReference>
<comment type="similarity">
    <text evidence="1">Belongs to the transposase 8 family.</text>
</comment>
<dbReference type="SUPFAM" id="SSF48295">
    <property type="entry name" value="TrpR-like"/>
    <property type="match status" value="1"/>
</dbReference>
<evidence type="ECO:0000313" key="5">
    <source>
        <dbReference type="EMBL" id="MCV4379926.1"/>
    </source>
</evidence>
<evidence type="ECO:0000259" key="4">
    <source>
        <dbReference type="Pfam" id="PF13518"/>
    </source>
</evidence>
<sequence>MVREFIGVVVLKCAPKVGHPSNLWGVFMSKYTTQFKLSAITAFLERGRGFRHIAAQFQMDPTLLRRWVKAYQIHGEASFERTGVEPSPEFKLAVLHRMWREQLSLRATAALFNLSDSSKVRRWQQQYYSGGVEALSSTKRSPSSMSKSPTPDEPSSRANEELSLAELLVKVRKLELENAWLKKLEALDEEKMRLQKPRKKKPG</sequence>
<dbReference type="InterPro" id="IPR052057">
    <property type="entry name" value="IS150/IS1296_orfA-like"/>
</dbReference>
<comment type="caution">
    <text evidence="5">The sequence shown here is derived from an EMBL/GenBank/DDBJ whole genome shotgun (WGS) entry which is preliminary data.</text>
</comment>
<feature type="domain" description="Insertion element IS150 protein InsJ-like helix-turn-helix" evidence="4">
    <location>
        <begin position="90"/>
        <end position="142"/>
    </location>
</feature>
<dbReference type="SUPFAM" id="SSF46689">
    <property type="entry name" value="Homeodomain-like"/>
    <property type="match status" value="1"/>
</dbReference>
<dbReference type="PANTHER" id="PTHR33795">
    <property type="entry name" value="INSERTION ELEMENT IS150 PROTEIN INSJ"/>
    <property type="match status" value="1"/>
</dbReference>
<name>A0ABT3C4J0_9PSED</name>
<dbReference type="Proteomes" id="UP001207294">
    <property type="component" value="Unassembled WGS sequence"/>
</dbReference>
<dbReference type="InterPro" id="IPR002514">
    <property type="entry name" value="Transposase_8"/>
</dbReference>
<comment type="similarity">
    <text evidence="2">Belongs to the IS150/IS1296 orfA family.</text>
</comment>
<organism evidence="5 6">
    <name type="scientific">Pseudomonas capsici</name>
    <dbReference type="NCBI Taxonomy" id="2810614"/>
    <lineage>
        <taxon>Bacteria</taxon>
        <taxon>Pseudomonadati</taxon>
        <taxon>Pseudomonadota</taxon>
        <taxon>Gammaproteobacteria</taxon>
        <taxon>Pseudomonadales</taxon>
        <taxon>Pseudomonadaceae</taxon>
        <taxon>Pseudomonas</taxon>
    </lineage>
</organism>
<evidence type="ECO:0000313" key="6">
    <source>
        <dbReference type="Proteomes" id="UP001207294"/>
    </source>
</evidence>
<evidence type="ECO:0000256" key="1">
    <source>
        <dbReference type="ARBA" id="ARBA00009964"/>
    </source>
</evidence>
<dbReference type="InterPro" id="IPR010921">
    <property type="entry name" value="Trp_repressor/repl_initiator"/>
</dbReference>
<proteinExistence type="inferred from homology"/>
<keyword evidence="6" id="KW-1185">Reference proteome</keyword>
<dbReference type="EMBL" id="JAOXML010000038">
    <property type="protein sequence ID" value="MCV4379926.1"/>
    <property type="molecule type" value="Genomic_DNA"/>
</dbReference>
<dbReference type="InterPro" id="IPR055247">
    <property type="entry name" value="InsJ-like_HTH"/>
</dbReference>
<feature type="region of interest" description="Disordered" evidence="3">
    <location>
        <begin position="134"/>
        <end position="159"/>
    </location>
</feature>
<dbReference type="GeneID" id="93563258"/>
<dbReference type="Pfam" id="PF13518">
    <property type="entry name" value="HTH_28"/>
    <property type="match status" value="1"/>
</dbReference>
<accession>A0ABT3C4J0</accession>
<reference evidence="5 6" key="1">
    <citation type="submission" date="2022-10" db="EMBL/GenBank/DDBJ databases">
        <title>Characterization of Pseudomonas capsici strains from pepper and tomato in Georgia.</title>
        <authorList>
            <person name="Zhao M."/>
            <person name="Dutta B."/>
        </authorList>
    </citation>
    <scope>NUCLEOTIDE SEQUENCE [LARGE SCALE GENOMIC DNA]</scope>
    <source>
        <strain evidence="5 6">Pc20-5</strain>
    </source>
</reference>
<dbReference type="InterPro" id="IPR036388">
    <property type="entry name" value="WH-like_DNA-bd_sf"/>
</dbReference>
<gene>
    <name evidence="5" type="ORF">OH718_25325</name>
</gene>
<evidence type="ECO:0000256" key="3">
    <source>
        <dbReference type="SAM" id="MobiDB-lite"/>
    </source>
</evidence>
<dbReference type="InterPro" id="IPR009057">
    <property type="entry name" value="Homeodomain-like_sf"/>
</dbReference>
<protein>
    <submittedName>
        <fullName evidence="5">Helix-turn-helix domain-containing protein</fullName>
    </submittedName>
</protein>
<dbReference type="RefSeq" id="WP_232849563.1">
    <property type="nucleotide sequence ID" value="NZ_JAFGZD010000017.1"/>
</dbReference>
<dbReference type="Gene3D" id="1.10.10.10">
    <property type="entry name" value="Winged helix-like DNA-binding domain superfamily/Winged helix DNA-binding domain"/>
    <property type="match status" value="2"/>
</dbReference>